<protein>
    <submittedName>
        <fullName evidence="3">Cyclic nucleotide-gated cation channel alpha-3</fullName>
    </submittedName>
</protein>
<accession>A0A9P1C609</accession>
<comment type="caution">
    <text evidence="1">The sequence shown here is derived from an EMBL/GenBank/DDBJ whole genome shotgun (WGS) entry which is preliminary data.</text>
</comment>
<dbReference type="EMBL" id="CAMXCT010000978">
    <property type="protein sequence ID" value="CAI3985302.1"/>
    <property type="molecule type" value="Genomic_DNA"/>
</dbReference>
<evidence type="ECO:0000313" key="3">
    <source>
        <dbReference type="EMBL" id="CAL4772614.1"/>
    </source>
</evidence>
<name>A0A9P1C609_9DINO</name>
<evidence type="ECO:0000313" key="1">
    <source>
        <dbReference type="EMBL" id="CAI3985302.1"/>
    </source>
</evidence>
<dbReference type="AlphaFoldDB" id="A0A9P1C609"/>
<dbReference type="EMBL" id="CAMXCT030000978">
    <property type="protein sequence ID" value="CAL4772614.1"/>
    <property type="molecule type" value="Genomic_DNA"/>
</dbReference>
<evidence type="ECO:0000313" key="4">
    <source>
        <dbReference type="Proteomes" id="UP001152797"/>
    </source>
</evidence>
<feature type="non-terminal residue" evidence="1">
    <location>
        <position position="1"/>
    </location>
</feature>
<dbReference type="Proteomes" id="UP001152797">
    <property type="component" value="Unassembled WGS sequence"/>
</dbReference>
<dbReference type="EMBL" id="CAMXCT020000978">
    <property type="protein sequence ID" value="CAL1138677.1"/>
    <property type="molecule type" value="Genomic_DNA"/>
</dbReference>
<keyword evidence="4" id="KW-1185">Reference proteome</keyword>
<sequence>MSQENVENMLSSYTPTYIEEKDARCGGVEVFYGMTTGEGADATDLMLPASLKEFWVQQQANSAHVMGKNPEEVTEQRKAYSLYGMWEELSARAEASASLPRIMPSKSYLNLAVVPKPDDQQKTLELKGVKRIVVDPHSEFRLVWSLIALLFVVFDAISIPVMVSWEIPSSELVGILLPMNFYWTMDMFFSAQTGALNKGRVREPVDGLTPTAAKWARKWCQVEPQLKTPYEDHAELRESLCDEDGCDEYSLGSRFCLSWMGLPHKTPRALMGEPSWHHCLTAGLYERPPDSHVQHPAPLLFCPNSLPLAVLQTPKAGSTAFTHWMHTI</sequence>
<gene>
    <name evidence="1" type="ORF">C1SCF055_LOCUS12767</name>
</gene>
<reference evidence="2" key="2">
    <citation type="submission" date="2024-04" db="EMBL/GenBank/DDBJ databases">
        <authorList>
            <person name="Chen Y."/>
            <person name="Shah S."/>
            <person name="Dougan E. K."/>
            <person name="Thang M."/>
            <person name="Chan C."/>
        </authorList>
    </citation>
    <scope>NUCLEOTIDE SEQUENCE [LARGE SCALE GENOMIC DNA]</scope>
</reference>
<organism evidence="1">
    <name type="scientific">Cladocopium goreaui</name>
    <dbReference type="NCBI Taxonomy" id="2562237"/>
    <lineage>
        <taxon>Eukaryota</taxon>
        <taxon>Sar</taxon>
        <taxon>Alveolata</taxon>
        <taxon>Dinophyceae</taxon>
        <taxon>Suessiales</taxon>
        <taxon>Symbiodiniaceae</taxon>
        <taxon>Cladocopium</taxon>
    </lineage>
</organism>
<reference evidence="1" key="1">
    <citation type="submission" date="2022-10" db="EMBL/GenBank/DDBJ databases">
        <authorList>
            <person name="Chen Y."/>
            <person name="Dougan E. K."/>
            <person name="Chan C."/>
            <person name="Rhodes N."/>
            <person name="Thang M."/>
        </authorList>
    </citation>
    <scope>NUCLEOTIDE SEQUENCE</scope>
</reference>
<proteinExistence type="predicted"/>
<evidence type="ECO:0000313" key="2">
    <source>
        <dbReference type="EMBL" id="CAL1138677.1"/>
    </source>
</evidence>